<dbReference type="HOGENOM" id="CLU_080976_0_0_9"/>
<protein>
    <submittedName>
        <fullName evidence="1">Uncharacterized protein</fullName>
    </submittedName>
</protein>
<accession>C4GDG6</accession>
<evidence type="ECO:0000313" key="1">
    <source>
        <dbReference type="EMBL" id="EEP27445.1"/>
    </source>
</evidence>
<comment type="caution">
    <text evidence="1">The sequence shown here is derived from an EMBL/GenBank/DDBJ whole genome shotgun (WGS) entry which is preliminary data.</text>
</comment>
<dbReference type="Pfam" id="PF20217">
    <property type="entry name" value="DUF6577"/>
    <property type="match status" value="1"/>
</dbReference>
<dbReference type="InterPro" id="IPR046484">
    <property type="entry name" value="DUF6577"/>
</dbReference>
<dbReference type="eggNOG" id="ENOG502ZGKF">
    <property type="taxonomic scope" value="Bacteria"/>
</dbReference>
<dbReference type="Proteomes" id="UP000003494">
    <property type="component" value="Unassembled WGS sequence"/>
</dbReference>
<name>C4GDG6_9FIRM</name>
<keyword evidence="2" id="KW-1185">Reference proteome</keyword>
<organism evidence="1 2">
    <name type="scientific">Shuttleworthella satelles DSM 14600</name>
    <dbReference type="NCBI Taxonomy" id="626523"/>
    <lineage>
        <taxon>Bacteria</taxon>
        <taxon>Bacillati</taxon>
        <taxon>Bacillota</taxon>
        <taxon>Clostridia</taxon>
        <taxon>Lachnospirales</taxon>
        <taxon>Lachnospiraceae</taxon>
        <taxon>Shuttleworthella</taxon>
    </lineage>
</organism>
<gene>
    <name evidence="1" type="ORF">GCWU000342_02139</name>
</gene>
<reference evidence="1" key="1">
    <citation type="submission" date="2009-04" db="EMBL/GenBank/DDBJ databases">
        <authorList>
            <person name="Weinstock G."/>
            <person name="Sodergren E."/>
            <person name="Clifton S."/>
            <person name="Fulton L."/>
            <person name="Fulton B."/>
            <person name="Courtney L."/>
            <person name="Fronick C."/>
            <person name="Harrison M."/>
            <person name="Strong C."/>
            <person name="Farmer C."/>
            <person name="Delahaunty K."/>
            <person name="Markovic C."/>
            <person name="Hall O."/>
            <person name="Minx P."/>
            <person name="Tomlinson C."/>
            <person name="Mitreva M."/>
            <person name="Nelson J."/>
            <person name="Hou S."/>
            <person name="Wollam A."/>
            <person name="Pepin K.H."/>
            <person name="Johnson M."/>
            <person name="Bhonagiri V."/>
            <person name="Nash W.E."/>
            <person name="Warren W."/>
            <person name="Chinwalla A."/>
            <person name="Mardis E.R."/>
            <person name="Wilson R.K."/>
        </authorList>
    </citation>
    <scope>NUCLEOTIDE SEQUENCE [LARGE SCALE GENOMIC DNA]</scope>
    <source>
        <strain evidence="1">DSM 14600</strain>
    </source>
</reference>
<dbReference type="AlphaFoldDB" id="C4GDG6"/>
<evidence type="ECO:0000313" key="2">
    <source>
        <dbReference type="Proteomes" id="UP000003494"/>
    </source>
</evidence>
<dbReference type="EMBL" id="ACIP02000007">
    <property type="protein sequence ID" value="EEP27445.1"/>
    <property type="molecule type" value="Genomic_DNA"/>
</dbReference>
<proteinExistence type="predicted"/>
<sequence>MVFRREKIDMQNIQKGLSAIEPGRTFSREEYYAAIQNGSEILLKEDALAYSLRKSLSDGDIVRVSWNQYAVPAKKRIYRHDYSEAAKEVAAKMQEAFSDVRFQIFELIQLNEFVNHLIAHNTIFLYVENDVVDYAFDAMKREYAGRIMLKPSITEYYRYLLDDEIVVGRLPSESPKGLEQPWETRLEKILVDIAVDKLLSQIVPAGEYRNIFTDSIDRYFLDTKGMFRYTKRKGAEEKFRAFLEKYKINLEDDEQ</sequence>